<keyword evidence="2" id="KW-0732">Signal</keyword>
<evidence type="ECO:0000256" key="2">
    <source>
        <dbReference type="SAM" id="SignalP"/>
    </source>
</evidence>
<dbReference type="EMBL" id="JAALLZ010000012">
    <property type="protein sequence ID" value="NGU31534.1"/>
    <property type="molecule type" value="Genomic_DNA"/>
</dbReference>
<dbReference type="InterPro" id="IPR038637">
    <property type="entry name" value="NPCBM_sf"/>
</dbReference>
<feature type="chain" id="PRO_5042971466" description="F5/8 type C domain-containing protein" evidence="2">
    <location>
        <begin position="32"/>
        <end position="979"/>
    </location>
</feature>
<reference evidence="4 5" key="1">
    <citation type="submission" date="2020-02" db="EMBL/GenBank/DDBJ databases">
        <title>Genomic Insights into the Phylogeny and Genetic Plasticity of the Human and Animal Enteric Pathogen Clostridium perfringens.</title>
        <authorList>
            <person name="Feng Y."/>
            <person name="Hu Y."/>
        </authorList>
    </citation>
    <scope>NUCLEOTIDE SEQUENCE [LARGE SCALE GENOMIC DNA]</scope>
    <source>
        <strain evidence="4 5">CP-40</strain>
    </source>
</reference>
<keyword evidence="1" id="KW-0326">Glycosidase</keyword>
<evidence type="ECO:0000313" key="5">
    <source>
        <dbReference type="Proteomes" id="UP000481454"/>
    </source>
</evidence>
<dbReference type="Pfam" id="PF08305">
    <property type="entry name" value="NPCBM"/>
    <property type="match status" value="1"/>
</dbReference>
<keyword evidence="1" id="KW-0378">Hydrolase</keyword>
<dbReference type="Proteomes" id="UP000481454">
    <property type="component" value="Unassembled WGS sequence"/>
</dbReference>
<dbReference type="InterPro" id="IPR008979">
    <property type="entry name" value="Galactose-bd-like_sf"/>
</dbReference>
<dbReference type="InterPro" id="IPR013222">
    <property type="entry name" value="Glyco_hyd_98_carb-bd"/>
</dbReference>
<dbReference type="SMART" id="SM00776">
    <property type="entry name" value="NPCBM"/>
    <property type="match status" value="1"/>
</dbReference>
<organism evidence="4 5">
    <name type="scientific">Clostridium perfringens</name>
    <dbReference type="NCBI Taxonomy" id="1502"/>
    <lineage>
        <taxon>Bacteria</taxon>
        <taxon>Bacillati</taxon>
        <taxon>Bacillota</taxon>
        <taxon>Clostridia</taxon>
        <taxon>Eubacteriales</taxon>
        <taxon>Clostridiaceae</taxon>
        <taxon>Clostridium</taxon>
    </lineage>
</organism>
<sequence length="979" mass="110927">MIKKKLSLLLSMVMTVSVLLTGFSNEVVAHAEVTKITETKQSDIDRVYLSDLQYTKASAYGTIKNDTNSIGEKIRLKVNGGYLTFNKGLFAHASSDVIYDIESQIAKGFDTFIAYVGIDASQGGKGNVKFIISTSNDNKIWTPIQTTGALTSSSNSIKIQQKLPDGTKYLRLQADTNGPNGNDHAVYGEAALVGDEYLNIDMPADMKPVETLDQDIMELSRSATEVAESYEHKLYQREFVNRVGYDILERIFRDEPQCEESISYLFENKKALAYFIETGVADSGDSYSTVLKNFDSIYKKYEDQIKDDDFLLKLAVTTSWAFAQNIYFWANHYDAQNVVERFEIYKDFVTVTDQEWSWKASEIEFFKNQSPAMLKYTLNSRQNNDEIKWFADYIKNVKGNSMNGYDYVEYKGVYPFTQPQYYGKENFAKWDAKYNLSKYNINTDDNNKVRWYAVMEIDGVCGAIAKTYTALQETFGRPSGVLNQPGHAASLICNENHEWSIVNDVSGWTASRDEMGQMPLAWGMQSWNSNRSASYIVLTQNVLDNYEDYQMAIKLNILADVYKDNQVIREFILSKAMEAQPNNLDTMYNLIQAYKDNNSKTSTDYLKLSRQVIENFKYYPLPMADLLAQIQPNISKSELPLFDLIRTNALKDASVATDADTKQPDIAKTMAKYLLKNNKVDTFSFSFSGDKANKLVVNDKYINTPFAIRYSIDCGETWIDTTEFPEIDLSSLANQINEENDILVNILGSNDIYKVDITKSPTPNNSTLAGNDLENTFFGNTANLQYRVDNDEWKDFKEGVKFEGDVKVEVRYKDNGTYRASNSTFYIFKEDSVSDTRKYITISDIEVTGVSSYNGSQTKEKAADGIAGSSWHNTYSGESNKWITFKFNEPKTIHSFDINVDGGNGLLKTGTLYTSEDGEIWTKATTVTGKQSRNQTLTLDKPITTQYLKIEGTETFAAASKNINKFFAISEINFYEVVK</sequence>
<gene>
    <name evidence="4" type="ORF">G6Z34_15790</name>
</gene>
<dbReference type="GO" id="GO:0016798">
    <property type="term" value="F:hydrolase activity, acting on glycosyl bonds"/>
    <property type="evidence" value="ECO:0007669"/>
    <property type="project" value="UniProtKB-KW"/>
</dbReference>
<dbReference type="Pfam" id="PF00754">
    <property type="entry name" value="F5_F8_type_C"/>
    <property type="match status" value="1"/>
</dbReference>
<evidence type="ECO:0000256" key="1">
    <source>
        <dbReference type="ARBA" id="ARBA00023295"/>
    </source>
</evidence>
<accession>A0AAP6WTW4</accession>
<dbReference type="PROSITE" id="PS50022">
    <property type="entry name" value="FA58C_3"/>
    <property type="match status" value="1"/>
</dbReference>
<comment type="caution">
    <text evidence="4">The sequence shown here is derived from an EMBL/GenBank/DDBJ whole genome shotgun (WGS) entry which is preliminary data.</text>
</comment>
<dbReference type="Gene3D" id="2.60.120.1060">
    <property type="entry name" value="NPCBM/NEW2 domain"/>
    <property type="match status" value="1"/>
</dbReference>
<evidence type="ECO:0000259" key="3">
    <source>
        <dbReference type="PROSITE" id="PS50022"/>
    </source>
</evidence>
<evidence type="ECO:0000313" key="4">
    <source>
        <dbReference type="EMBL" id="NGU31534.1"/>
    </source>
</evidence>
<dbReference type="Gene3D" id="2.60.120.260">
    <property type="entry name" value="Galactose-binding domain-like"/>
    <property type="match status" value="1"/>
</dbReference>
<dbReference type="SUPFAM" id="SSF49785">
    <property type="entry name" value="Galactose-binding domain-like"/>
    <property type="match status" value="2"/>
</dbReference>
<dbReference type="RefSeq" id="WP_003459047.1">
    <property type="nucleotide sequence ID" value="NZ_CATNWX010000013.1"/>
</dbReference>
<feature type="domain" description="F5/8 type C" evidence="3">
    <location>
        <begin position="828"/>
        <end position="969"/>
    </location>
</feature>
<dbReference type="InterPro" id="IPR000421">
    <property type="entry name" value="FA58C"/>
</dbReference>
<dbReference type="AlphaFoldDB" id="A0AAP6WTW4"/>
<name>A0AAP6WTW4_CLOPF</name>
<protein>
    <recommendedName>
        <fullName evidence="3">F5/8 type C domain-containing protein</fullName>
    </recommendedName>
</protein>
<proteinExistence type="predicted"/>
<feature type="signal peptide" evidence="2">
    <location>
        <begin position="1"/>
        <end position="31"/>
    </location>
</feature>